<evidence type="ECO:0000313" key="2">
    <source>
        <dbReference type="EMBL" id="MBD8890181.1"/>
    </source>
</evidence>
<dbReference type="EMBL" id="JACYXI010000001">
    <property type="protein sequence ID" value="MBD8890181.1"/>
    <property type="molecule type" value="Genomic_DNA"/>
</dbReference>
<accession>A0ABR9CH52</accession>
<gene>
    <name evidence="2" type="ORF">IG616_01355</name>
</gene>
<evidence type="ECO:0000313" key="3">
    <source>
        <dbReference type="Proteomes" id="UP000632063"/>
    </source>
</evidence>
<organism evidence="2 3">
    <name type="scientific">Roseibium litorale</name>
    <dbReference type="NCBI Taxonomy" id="2803841"/>
    <lineage>
        <taxon>Bacteria</taxon>
        <taxon>Pseudomonadati</taxon>
        <taxon>Pseudomonadota</taxon>
        <taxon>Alphaproteobacteria</taxon>
        <taxon>Hyphomicrobiales</taxon>
        <taxon>Stappiaceae</taxon>
        <taxon>Roseibium</taxon>
    </lineage>
</organism>
<dbReference type="RefSeq" id="WP_192145692.1">
    <property type="nucleotide sequence ID" value="NZ_JACYXI010000001.1"/>
</dbReference>
<reference evidence="3" key="1">
    <citation type="submission" date="2020-09" db="EMBL/GenBank/DDBJ databases">
        <title>The genome sequence of strain Labrenzia suaedae 4C16A.</title>
        <authorList>
            <person name="Liu Y."/>
        </authorList>
    </citation>
    <scope>NUCLEOTIDE SEQUENCE [LARGE SCALE GENOMIC DNA]</scope>
    <source>
        <strain evidence="3">4C16A</strain>
    </source>
</reference>
<keyword evidence="1" id="KW-0812">Transmembrane</keyword>
<evidence type="ECO:0000256" key="1">
    <source>
        <dbReference type="SAM" id="Phobius"/>
    </source>
</evidence>
<dbReference type="Proteomes" id="UP000632063">
    <property type="component" value="Unassembled WGS sequence"/>
</dbReference>
<comment type="caution">
    <text evidence="2">The sequence shown here is derived from an EMBL/GenBank/DDBJ whole genome shotgun (WGS) entry which is preliminary data.</text>
</comment>
<name>A0ABR9CH52_9HYPH</name>
<sequence length="59" mass="6294">MTGAKEPLFPRLPHVPSPATLTFLELDRLIEAASRWGLTISGASLCAFGLAAGILVFLR</sequence>
<keyword evidence="1" id="KW-0472">Membrane</keyword>
<reference evidence="2 3" key="2">
    <citation type="journal article" date="2021" name="Int. J. Syst. Evol. Microbiol.">
        <title>Roseibium litorale sp. nov., isolated from a tidal flat sediment and proposal for the reclassification of Labrenzia polysiphoniae as Roseibium polysiphoniae comb. nov.</title>
        <authorList>
            <person name="Liu Y."/>
            <person name="Pei T."/>
            <person name="Du J."/>
            <person name="Chao M."/>
            <person name="Deng M.R."/>
            <person name="Zhu H."/>
        </authorList>
    </citation>
    <scope>NUCLEOTIDE SEQUENCE [LARGE SCALE GENOMIC DNA]</scope>
    <source>
        <strain evidence="2 3">4C16A</strain>
    </source>
</reference>
<feature type="transmembrane region" description="Helical" evidence="1">
    <location>
        <begin position="36"/>
        <end position="58"/>
    </location>
</feature>
<proteinExistence type="predicted"/>
<keyword evidence="3" id="KW-1185">Reference proteome</keyword>
<protein>
    <submittedName>
        <fullName evidence="2">Uncharacterized protein</fullName>
    </submittedName>
</protein>
<keyword evidence="1" id="KW-1133">Transmembrane helix</keyword>